<evidence type="ECO:0000313" key="3">
    <source>
        <dbReference type="Proteomes" id="UP000035681"/>
    </source>
</evidence>
<evidence type="ECO:0000313" key="4">
    <source>
        <dbReference type="WBParaSite" id="TCONS_00011603.p1"/>
    </source>
</evidence>
<feature type="domain" description="SAM" evidence="2">
    <location>
        <begin position="43"/>
        <end position="106"/>
    </location>
</feature>
<dbReference type="Gene3D" id="1.10.150.50">
    <property type="entry name" value="Transcription Factor, Ets-1"/>
    <property type="match status" value="1"/>
</dbReference>
<feature type="compositionally biased region" description="Low complexity" evidence="1">
    <location>
        <begin position="333"/>
        <end position="380"/>
    </location>
</feature>
<dbReference type="WBParaSite" id="TCONS_00011603.p1">
    <property type="protein sequence ID" value="TCONS_00011603.p1"/>
    <property type="gene ID" value="XLOC_006192"/>
</dbReference>
<feature type="compositionally biased region" description="Basic and acidic residues" evidence="1">
    <location>
        <begin position="382"/>
        <end position="394"/>
    </location>
</feature>
<dbReference type="PANTHER" id="PTHR21359:SF1">
    <property type="entry name" value="DUF5577 DOMAIN-CONTAINING PROTEIN"/>
    <property type="match status" value="1"/>
</dbReference>
<proteinExistence type="predicted"/>
<dbReference type="SUPFAM" id="SSF47769">
    <property type="entry name" value="SAM/Pointed domain"/>
    <property type="match status" value="1"/>
</dbReference>
<sequence length="402" mass="42985">LAIFKNKYIYIFKLLLILLNTKKFGYTSPKNIMSFEHSIEEKWFQFFLESGLPKNVCSIYAASFVRNRLQCEHLLQLGKNDLVALGVEAIGDQICILKHIKDTAGRPKQFVESKITYNGSSNNDIKKRSLNDLDKVISKSFTSHINDKKIGIKKNGLINGAGNRNRSFSRNLSQERKQSINHGKNSSILDRVTLKGVTRAKNEGLKAKNCPYTCKMCPDDLNPNRNQNNCEDIGENCYSMENRCKDPRYKNIAMNFCKPKMKFSLFVIFAFLLISVILGEDQDSNGLKKDAEANSAGAQAANSAGAQAANSAGAQAANSAGAQAANSAGAQAANSAGAQAANSAGAQAANSAGAQAANSAGAQAANSAGAQAANSAGAQASDENKHKSSKDSGDRVSNGASR</sequence>
<dbReference type="Pfam" id="PF18017">
    <property type="entry name" value="SAM_4"/>
    <property type="match status" value="1"/>
</dbReference>
<reference evidence="4" key="1">
    <citation type="submission" date="2024-02" db="UniProtKB">
        <authorList>
            <consortium name="WormBaseParasite"/>
        </authorList>
    </citation>
    <scope>IDENTIFICATION</scope>
</reference>
<evidence type="ECO:0000259" key="2">
    <source>
        <dbReference type="PROSITE" id="PS50105"/>
    </source>
</evidence>
<dbReference type="PROSITE" id="PS50105">
    <property type="entry name" value="SAM_DOMAIN"/>
    <property type="match status" value="1"/>
</dbReference>
<dbReference type="Proteomes" id="UP000035681">
    <property type="component" value="Unplaced"/>
</dbReference>
<name>A0AAF5DGZ3_STRER</name>
<dbReference type="InterPro" id="IPR039161">
    <property type="entry name" value="C19orf47-like"/>
</dbReference>
<dbReference type="InterPro" id="IPR001660">
    <property type="entry name" value="SAM"/>
</dbReference>
<feature type="region of interest" description="Disordered" evidence="1">
    <location>
        <begin position="333"/>
        <end position="402"/>
    </location>
</feature>
<keyword evidence="3" id="KW-1185">Reference proteome</keyword>
<dbReference type="AlphaFoldDB" id="A0AAF5DGZ3"/>
<organism evidence="3 4">
    <name type="scientific">Strongyloides stercoralis</name>
    <name type="common">Threadworm</name>
    <dbReference type="NCBI Taxonomy" id="6248"/>
    <lineage>
        <taxon>Eukaryota</taxon>
        <taxon>Metazoa</taxon>
        <taxon>Ecdysozoa</taxon>
        <taxon>Nematoda</taxon>
        <taxon>Chromadorea</taxon>
        <taxon>Rhabditida</taxon>
        <taxon>Tylenchina</taxon>
        <taxon>Panagrolaimomorpha</taxon>
        <taxon>Strongyloidoidea</taxon>
        <taxon>Strongyloididae</taxon>
        <taxon>Strongyloides</taxon>
    </lineage>
</organism>
<dbReference type="PANTHER" id="PTHR21359">
    <property type="entry name" value="DUF5577 DOMAIN-CONTAINING PROTEIN"/>
    <property type="match status" value="1"/>
</dbReference>
<evidence type="ECO:0000256" key="1">
    <source>
        <dbReference type="SAM" id="MobiDB-lite"/>
    </source>
</evidence>
<dbReference type="InterPro" id="IPR013761">
    <property type="entry name" value="SAM/pointed_sf"/>
</dbReference>
<accession>A0AAF5DGZ3</accession>
<dbReference type="GO" id="GO:0005634">
    <property type="term" value="C:nucleus"/>
    <property type="evidence" value="ECO:0007669"/>
    <property type="project" value="TreeGrafter"/>
</dbReference>
<protein>
    <submittedName>
        <fullName evidence="4">ShKT domain-containing protein</fullName>
    </submittedName>
</protein>